<proteinExistence type="predicted"/>
<dbReference type="AlphaFoldDB" id="A0A9X4KZ13"/>
<dbReference type="Proteomes" id="UP001153404">
    <property type="component" value="Unassembled WGS sequence"/>
</dbReference>
<comment type="caution">
    <text evidence="1">The sequence shown here is derived from an EMBL/GenBank/DDBJ whole genome shotgun (WGS) entry which is preliminary data.</text>
</comment>
<protein>
    <submittedName>
        <fullName evidence="1">Uncharacterized protein</fullName>
    </submittedName>
</protein>
<gene>
    <name evidence="1" type="ORF">OMP40_32010</name>
</gene>
<name>A0A9X4KZ13_9BACL</name>
<evidence type="ECO:0000313" key="2">
    <source>
        <dbReference type="Proteomes" id="UP001153404"/>
    </source>
</evidence>
<organism evidence="1 2">
    <name type="scientific">Cohnella rhizosphaerae</name>
    <dbReference type="NCBI Taxonomy" id="1457232"/>
    <lineage>
        <taxon>Bacteria</taxon>
        <taxon>Bacillati</taxon>
        <taxon>Bacillota</taxon>
        <taxon>Bacilli</taxon>
        <taxon>Bacillales</taxon>
        <taxon>Paenibacillaceae</taxon>
        <taxon>Cohnella</taxon>
    </lineage>
</organism>
<dbReference type="EMBL" id="JAPDIA010000008">
    <property type="protein sequence ID" value="MDG0813393.1"/>
    <property type="molecule type" value="Genomic_DNA"/>
</dbReference>
<sequence>MAQHEPNAVLAASVHHLPAIAQRQGGGLLAEDVLALRGCRDNGRLVQMIRAGHDNGIHVRAAEKRVRARLRIAPELAGNAAEIAIPAAADGCQAYAVHRGENARERRAEIPAADDPDADAFHQTILFVRRPSFSISTVTMSPDCR</sequence>
<accession>A0A9X4KZ13</accession>
<evidence type="ECO:0000313" key="1">
    <source>
        <dbReference type="EMBL" id="MDG0813393.1"/>
    </source>
</evidence>
<reference evidence="1" key="1">
    <citation type="submission" date="2022-10" db="EMBL/GenBank/DDBJ databases">
        <title>Comparative genomic analysis of Cohnella hashimotonis sp. nov., isolated from the International Space Station.</title>
        <authorList>
            <person name="Simpson A."/>
            <person name="Venkateswaran K."/>
        </authorList>
    </citation>
    <scope>NUCLEOTIDE SEQUENCE</scope>
    <source>
        <strain evidence="1">DSM 28161</strain>
    </source>
</reference>
<keyword evidence="2" id="KW-1185">Reference proteome</keyword>